<organism evidence="3 4">
    <name type="scientific">Phlebiopsis gigantea (strain 11061_1 CR5-6)</name>
    <name type="common">White-rot fungus</name>
    <name type="synonym">Peniophora gigantea</name>
    <dbReference type="NCBI Taxonomy" id="745531"/>
    <lineage>
        <taxon>Eukaryota</taxon>
        <taxon>Fungi</taxon>
        <taxon>Dikarya</taxon>
        <taxon>Basidiomycota</taxon>
        <taxon>Agaricomycotina</taxon>
        <taxon>Agaricomycetes</taxon>
        <taxon>Polyporales</taxon>
        <taxon>Phanerochaetaceae</taxon>
        <taxon>Phlebiopsis</taxon>
    </lineage>
</organism>
<dbReference type="EMBL" id="KN840454">
    <property type="protein sequence ID" value="KIP10467.1"/>
    <property type="molecule type" value="Genomic_DNA"/>
</dbReference>
<proteinExistence type="predicted"/>
<feature type="domain" description="DUF6533" evidence="2">
    <location>
        <begin position="25"/>
        <end position="70"/>
    </location>
</feature>
<gene>
    <name evidence="3" type="ORF">PHLGIDRAFT_125514</name>
</gene>
<dbReference type="InterPro" id="IPR045340">
    <property type="entry name" value="DUF6533"/>
</dbReference>
<reference evidence="3 4" key="1">
    <citation type="journal article" date="2014" name="PLoS Genet.">
        <title>Analysis of the Phlebiopsis gigantea genome, transcriptome and secretome provides insight into its pioneer colonization strategies of wood.</title>
        <authorList>
            <person name="Hori C."/>
            <person name="Ishida T."/>
            <person name="Igarashi K."/>
            <person name="Samejima M."/>
            <person name="Suzuki H."/>
            <person name="Master E."/>
            <person name="Ferreira P."/>
            <person name="Ruiz-Duenas F.J."/>
            <person name="Held B."/>
            <person name="Canessa P."/>
            <person name="Larrondo L.F."/>
            <person name="Schmoll M."/>
            <person name="Druzhinina I.S."/>
            <person name="Kubicek C.P."/>
            <person name="Gaskell J.A."/>
            <person name="Kersten P."/>
            <person name="St John F."/>
            <person name="Glasner J."/>
            <person name="Sabat G."/>
            <person name="Splinter BonDurant S."/>
            <person name="Syed K."/>
            <person name="Yadav J."/>
            <person name="Mgbeahuruike A.C."/>
            <person name="Kovalchuk A."/>
            <person name="Asiegbu F.O."/>
            <person name="Lackner G."/>
            <person name="Hoffmeister D."/>
            <person name="Rencoret J."/>
            <person name="Gutierrez A."/>
            <person name="Sun H."/>
            <person name="Lindquist E."/>
            <person name="Barry K."/>
            <person name="Riley R."/>
            <person name="Grigoriev I.V."/>
            <person name="Henrissat B."/>
            <person name="Kues U."/>
            <person name="Berka R.M."/>
            <person name="Martinez A.T."/>
            <person name="Covert S.F."/>
            <person name="Blanchette R.A."/>
            <person name="Cullen D."/>
        </authorList>
    </citation>
    <scope>NUCLEOTIDE SEQUENCE [LARGE SCALE GENOMIC DNA]</scope>
    <source>
        <strain evidence="3 4">11061_1 CR5-6</strain>
    </source>
</reference>
<keyword evidence="1" id="KW-1133">Transmembrane helix</keyword>
<dbReference type="Pfam" id="PF20151">
    <property type="entry name" value="DUF6533"/>
    <property type="match status" value="1"/>
</dbReference>
<dbReference type="OrthoDB" id="2802397at2759"/>
<dbReference type="AlphaFoldDB" id="A0A0C3SBZ5"/>
<accession>A0A0C3SBZ5</accession>
<feature type="transmembrane region" description="Helical" evidence="1">
    <location>
        <begin position="213"/>
        <end position="235"/>
    </location>
</feature>
<evidence type="ECO:0000313" key="3">
    <source>
        <dbReference type="EMBL" id="KIP10467.1"/>
    </source>
</evidence>
<keyword evidence="4" id="KW-1185">Reference proteome</keyword>
<name>A0A0C3SBZ5_PHLG1</name>
<feature type="transmembrane region" description="Helical" evidence="1">
    <location>
        <begin position="121"/>
        <end position="143"/>
    </location>
</feature>
<keyword evidence="1" id="KW-0472">Membrane</keyword>
<feature type="transmembrane region" description="Helical" evidence="1">
    <location>
        <begin position="93"/>
        <end position="114"/>
    </location>
</feature>
<dbReference type="HOGENOM" id="CLU_053360_1_1_1"/>
<dbReference type="STRING" id="745531.A0A0C3SBZ5"/>
<feature type="transmembrane region" description="Helical" evidence="1">
    <location>
        <begin position="56"/>
        <end position="81"/>
    </location>
</feature>
<feature type="transmembrane region" description="Helical" evidence="1">
    <location>
        <begin position="241"/>
        <end position="262"/>
    </location>
</feature>
<dbReference type="Proteomes" id="UP000053257">
    <property type="component" value="Unassembled WGS sequence"/>
</dbReference>
<sequence>MFETSSEPVLSEPLAFVYGATVQNYVNSAILVLILYDHALTLRDEIETIWNRRWSFVTMVFVVNRYGTLVYGILAMASSFVSGQKSCEILTRATQAMIAILTLAFGVFSALRVYAISSRRILLATTVFALNLIPSGLYIYLFAPSRTVTTPIPVAACLSYIPYSSNLRERLVAVSHTSAMISDAVVLVATFLRTVWIQRSVCRSHMRAPITTFLIRNGSIYFITALAMHAADIILAHFLGLQLYMLSFICSVTAVLISRFFLDLRRVAAGGAQTTFMEGLSQFDANELYVESPHAVEAFVLRVRRSTTVMSEELAGM</sequence>
<protein>
    <recommendedName>
        <fullName evidence="2">DUF6533 domain-containing protein</fullName>
    </recommendedName>
</protein>
<keyword evidence="1" id="KW-0812">Transmembrane</keyword>
<evidence type="ECO:0000313" key="4">
    <source>
        <dbReference type="Proteomes" id="UP000053257"/>
    </source>
</evidence>
<evidence type="ECO:0000256" key="1">
    <source>
        <dbReference type="SAM" id="Phobius"/>
    </source>
</evidence>
<feature type="transmembrane region" description="Helical" evidence="1">
    <location>
        <begin position="171"/>
        <end position="192"/>
    </location>
</feature>
<evidence type="ECO:0000259" key="2">
    <source>
        <dbReference type="Pfam" id="PF20151"/>
    </source>
</evidence>
<feature type="transmembrane region" description="Helical" evidence="1">
    <location>
        <begin position="15"/>
        <end position="36"/>
    </location>
</feature>